<organism evidence="1 2">
    <name type="scientific">Bordetella genomosp. 10</name>
    <dbReference type="NCBI Taxonomy" id="1416804"/>
    <lineage>
        <taxon>Bacteria</taxon>
        <taxon>Pseudomonadati</taxon>
        <taxon>Pseudomonadota</taxon>
        <taxon>Betaproteobacteria</taxon>
        <taxon>Burkholderiales</taxon>
        <taxon>Alcaligenaceae</taxon>
        <taxon>Bordetella</taxon>
    </lineage>
</organism>
<dbReference type="RefSeq" id="WP_094856161.1">
    <property type="nucleotide sequence ID" value="NZ_NEVM01000005.1"/>
</dbReference>
<evidence type="ECO:0000313" key="1">
    <source>
        <dbReference type="EMBL" id="OZI31754.1"/>
    </source>
</evidence>
<dbReference type="AlphaFoldDB" id="A0A261S324"/>
<accession>A0A261S324</accession>
<keyword evidence="2" id="KW-1185">Reference proteome</keyword>
<name>A0A261S324_9BORD</name>
<evidence type="ECO:0000313" key="2">
    <source>
        <dbReference type="Proteomes" id="UP000216020"/>
    </source>
</evidence>
<sequence>MKPKVQEVEENAGAEPGDGGLVITGIRISVQFGRGLKKLKGKYPDEAKDRIRQLLFLKVSEAPAKLHLHPLSSKTVASMLDPNKKIKVYTFHISADDKYKASFTIENGEAYLRVCGEHDWIDKNP</sequence>
<dbReference type="EMBL" id="NEVM01000005">
    <property type="protein sequence ID" value="OZI31754.1"/>
    <property type="molecule type" value="Genomic_DNA"/>
</dbReference>
<dbReference type="OrthoDB" id="9152924at2"/>
<comment type="caution">
    <text evidence="1">The sequence shown here is derived from an EMBL/GenBank/DDBJ whole genome shotgun (WGS) entry which is preliminary data.</text>
</comment>
<proteinExistence type="predicted"/>
<dbReference type="Proteomes" id="UP000216020">
    <property type="component" value="Unassembled WGS sequence"/>
</dbReference>
<reference evidence="2" key="1">
    <citation type="submission" date="2017-05" db="EMBL/GenBank/DDBJ databases">
        <title>Complete and WGS of Bordetella genogroups.</title>
        <authorList>
            <person name="Spilker T."/>
            <person name="Lipuma J."/>
        </authorList>
    </citation>
    <scope>NUCLEOTIDE SEQUENCE [LARGE SCALE GENOMIC DNA]</scope>
    <source>
        <strain evidence="2">AU16122</strain>
    </source>
</reference>
<protein>
    <submittedName>
        <fullName evidence="1">Uncharacterized protein</fullName>
    </submittedName>
</protein>
<gene>
    <name evidence="1" type="ORF">CAL29_28200</name>
</gene>